<evidence type="ECO:0000256" key="1">
    <source>
        <dbReference type="ARBA" id="ARBA00009437"/>
    </source>
</evidence>
<organism evidence="6 7">
    <name type="scientific">Splendidivirga corallicola</name>
    <dbReference type="NCBI Taxonomy" id="3051826"/>
    <lineage>
        <taxon>Bacteria</taxon>
        <taxon>Pseudomonadati</taxon>
        <taxon>Bacteroidota</taxon>
        <taxon>Cytophagia</taxon>
        <taxon>Cytophagales</taxon>
        <taxon>Splendidivirgaceae</taxon>
        <taxon>Splendidivirga</taxon>
    </lineage>
</organism>
<dbReference type="Proteomes" id="UP001172082">
    <property type="component" value="Unassembled WGS sequence"/>
</dbReference>
<dbReference type="SUPFAM" id="SSF53850">
    <property type="entry name" value="Periplasmic binding protein-like II"/>
    <property type="match status" value="1"/>
</dbReference>
<dbReference type="InterPro" id="IPR036390">
    <property type="entry name" value="WH_DNA-bd_sf"/>
</dbReference>
<dbReference type="SUPFAM" id="SSF46785">
    <property type="entry name" value="Winged helix' DNA-binding domain"/>
    <property type="match status" value="1"/>
</dbReference>
<protein>
    <submittedName>
        <fullName evidence="6">LysR substrate-binding domain-containing protein</fullName>
    </submittedName>
</protein>
<dbReference type="PANTHER" id="PTHR30419:SF29">
    <property type="entry name" value="LYSR-FAMILY TRANSCRIPTIONAL REGULATOR"/>
    <property type="match status" value="1"/>
</dbReference>
<dbReference type="CDD" id="cd08411">
    <property type="entry name" value="PBP2_OxyR"/>
    <property type="match status" value="1"/>
</dbReference>
<evidence type="ECO:0000313" key="7">
    <source>
        <dbReference type="Proteomes" id="UP001172082"/>
    </source>
</evidence>
<accession>A0ABT8KPY7</accession>
<evidence type="ECO:0000259" key="5">
    <source>
        <dbReference type="PROSITE" id="PS50931"/>
    </source>
</evidence>
<dbReference type="RefSeq" id="WP_346752829.1">
    <property type="nucleotide sequence ID" value="NZ_JAUJEA010000005.1"/>
</dbReference>
<dbReference type="Pfam" id="PF03466">
    <property type="entry name" value="LysR_substrate"/>
    <property type="match status" value="1"/>
</dbReference>
<dbReference type="Gene3D" id="3.40.190.10">
    <property type="entry name" value="Periplasmic binding protein-like II"/>
    <property type="match status" value="2"/>
</dbReference>
<dbReference type="PROSITE" id="PS50931">
    <property type="entry name" value="HTH_LYSR"/>
    <property type="match status" value="1"/>
</dbReference>
<name>A0ABT8KPY7_9BACT</name>
<dbReference type="InterPro" id="IPR036388">
    <property type="entry name" value="WH-like_DNA-bd_sf"/>
</dbReference>
<dbReference type="InterPro" id="IPR050950">
    <property type="entry name" value="HTH-type_LysR_regulators"/>
</dbReference>
<keyword evidence="2" id="KW-0805">Transcription regulation</keyword>
<comment type="caution">
    <text evidence="6">The sequence shown here is derived from an EMBL/GenBank/DDBJ whole genome shotgun (WGS) entry which is preliminary data.</text>
</comment>
<evidence type="ECO:0000313" key="6">
    <source>
        <dbReference type="EMBL" id="MDN5202807.1"/>
    </source>
</evidence>
<dbReference type="Pfam" id="PF00126">
    <property type="entry name" value="HTH_1"/>
    <property type="match status" value="1"/>
</dbReference>
<dbReference type="InterPro" id="IPR000847">
    <property type="entry name" value="LysR_HTH_N"/>
</dbReference>
<reference evidence="6" key="1">
    <citation type="submission" date="2023-06" db="EMBL/GenBank/DDBJ databases">
        <title>Genomic of Parafulvivirga corallium.</title>
        <authorList>
            <person name="Wang G."/>
        </authorList>
    </citation>
    <scope>NUCLEOTIDE SEQUENCE</scope>
    <source>
        <strain evidence="6">BMA10</strain>
    </source>
</reference>
<evidence type="ECO:0000256" key="4">
    <source>
        <dbReference type="ARBA" id="ARBA00023163"/>
    </source>
</evidence>
<proteinExistence type="inferred from homology"/>
<dbReference type="EMBL" id="JAUJEA010000005">
    <property type="protein sequence ID" value="MDN5202807.1"/>
    <property type="molecule type" value="Genomic_DNA"/>
</dbReference>
<dbReference type="PANTHER" id="PTHR30419">
    <property type="entry name" value="HTH-TYPE TRANSCRIPTIONAL REGULATOR YBHD"/>
    <property type="match status" value="1"/>
</dbReference>
<comment type="similarity">
    <text evidence="1">Belongs to the LysR transcriptional regulatory family.</text>
</comment>
<feature type="domain" description="HTH lysR-type" evidence="5">
    <location>
        <begin position="1"/>
        <end position="58"/>
    </location>
</feature>
<dbReference type="Gene3D" id="1.10.10.10">
    <property type="entry name" value="Winged helix-like DNA-binding domain superfamily/Winged helix DNA-binding domain"/>
    <property type="match status" value="1"/>
</dbReference>
<dbReference type="InterPro" id="IPR005119">
    <property type="entry name" value="LysR_subst-bd"/>
</dbReference>
<evidence type="ECO:0000256" key="3">
    <source>
        <dbReference type="ARBA" id="ARBA00023125"/>
    </source>
</evidence>
<keyword evidence="7" id="KW-1185">Reference proteome</keyword>
<keyword evidence="3" id="KW-0238">DNA-binding</keyword>
<evidence type="ECO:0000256" key="2">
    <source>
        <dbReference type="ARBA" id="ARBA00023015"/>
    </source>
</evidence>
<keyword evidence="4" id="KW-0804">Transcription</keyword>
<gene>
    <name evidence="6" type="ORF">QQ008_15565</name>
</gene>
<sequence length="311" mass="35053">MNIQQIEYILAVKELGNFSLAAEKCCVTQSTLSTMIGKFEEEIGIKIFDRKTKPVSITKEGKTIIQQFGIISKEVDVLNEIIKSLKGELTGTLNIGIIPTVAPYVLPEFLNDFAEKFPNISFSVSEMTTNTITDLLLKRELDVGILAIPINLTDLVEIPLYNEPFVLYDCTEEAAESFVKMENIDFNKFWLLEESHCLNTQVKSICDLDNCKNQEGINFDFRAGSIDSLIRFVKINKGLTMLPFLASLDFTPREHKKVKYFQSPVPVRAIGLVVHKHFVKKQLLKLLQLEIQGKIVPLLNSSPNELVVSPV</sequence>